<evidence type="ECO:0000313" key="1">
    <source>
        <dbReference type="EMBL" id="RDH43481.1"/>
    </source>
</evidence>
<dbReference type="AlphaFoldDB" id="A0A4V1INE8"/>
<sequence>MQCDFVVSQYAPHPKKTTPVLSLRDQASMSWFIHHQHYDCSLFVWISQAWLKQPKKFSLPRYQVFVEFRDSNRCCRYHEFTFSRFEEALQFIHGPLAHHRLNNISPQMTQLYPVKKDN</sequence>
<comment type="caution">
    <text evidence="1">The sequence shown here is derived from an EMBL/GenBank/DDBJ whole genome shotgun (WGS) entry which is preliminary data.</text>
</comment>
<gene>
    <name evidence="1" type="ORF">B9G39_08530</name>
</gene>
<proteinExistence type="predicted"/>
<dbReference type="EMBL" id="NDXW01000001">
    <property type="protein sequence ID" value="RDH43481.1"/>
    <property type="molecule type" value="Genomic_DNA"/>
</dbReference>
<protein>
    <submittedName>
        <fullName evidence="1">Uncharacterized protein</fullName>
    </submittedName>
</protein>
<evidence type="ECO:0000313" key="2">
    <source>
        <dbReference type="Proteomes" id="UP000257039"/>
    </source>
</evidence>
<accession>A0A4V1INE8</accession>
<dbReference type="RefSeq" id="WP_027709658.1">
    <property type="nucleotide sequence ID" value="NZ_JAEVHG010000008.1"/>
</dbReference>
<dbReference type="Proteomes" id="UP000257039">
    <property type="component" value="Unassembled WGS sequence"/>
</dbReference>
<keyword evidence="2" id="KW-1185">Reference proteome</keyword>
<organism evidence="1 2">
    <name type="scientific">Zooshikella ganghwensis</name>
    <dbReference type="NCBI Taxonomy" id="202772"/>
    <lineage>
        <taxon>Bacteria</taxon>
        <taxon>Pseudomonadati</taxon>
        <taxon>Pseudomonadota</taxon>
        <taxon>Gammaproteobacteria</taxon>
        <taxon>Oceanospirillales</taxon>
        <taxon>Zooshikellaceae</taxon>
        <taxon>Zooshikella</taxon>
    </lineage>
</organism>
<name>A0A4V1INE8_9GAMM</name>
<reference evidence="1 2" key="1">
    <citation type="submission" date="2017-04" db="EMBL/GenBank/DDBJ databases">
        <title>Draft genome sequence of Zooshikella ganghwensis VG4 isolated from Red Sea sediments.</title>
        <authorList>
            <person name="Rehman Z."/>
            <person name="Alam I."/>
            <person name="Kamau A."/>
            <person name="Bajic V."/>
            <person name="Leiknes T."/>
        </authorList>
    </citation>
    <scope>NUCLEOTIDE SEQUENCE [LARGE SCALE GENOMIC DNA]</scope>
    <source>
        <strain evidence="1 2">VG4</strain>
    </source>
</reference>